<dbReference type="PANTHER" id="PTHR43888">
    <property type="entry name" value="DNAJ-LIKE-2, ISOFORM A-RELATED"/>
    <property type="match status" value="1"/>
</dbReference>
<dbReference type="InterPro" id="IPR008971">
    <property type="entry name" value="HSP40/DnaJ_pept-bd"/>
</dbReference>
<dbReference type="Proteomes" id="UP001362899">
    <property type="component" value="Unassembled WGS sequence"/>
</dbReference>
<comment type="caution">
    <text evidence="9">The sequence shown here is derived from an EMBL/GenBank/DDBJ whole genome shotgun (WGS) entry which is preliminary data.</text>
</comment>
<dbReference type="PROSITE" id="PS00636">
    <property type="entry name" value="DNAJ_1"/>
    <property type="match status" value="1"/>
</dbReference>
<dbReference type="EMBL" id="BTGC01000008">
    <property type="protein sequence ID" value="GMM53334.1"/>
    <property type="molecule type" value="Genomic_DNA"/>
</dbReference>
<accession>A0AAV5RP41</accession>
<dbReference type="PRINTS" id="PR00625">
    <property type="entry name" value="JDOMAIN"/>
</dbReference>
<name>A0AAV5RP41_STABA</name>
<dbReference type="GO" id="GO:0006457">
    <property type="term" value="P:protein folding"/>
    <property type="evidence" value="ECO:0007669"/>
    <property type="project" value="InterPro"/>
</dbReference>
<feature type="zinc finger region" description="CR-type" evidence="5">
    <location>
        <begin position="133"/>
        <end position="218"/>
    </location>
</feature>
<dbReference type="InterPro" id="IPR001623">
    <property type="entry name" value="DnaJ_domain"/>
</dbReference>
<dbReference type="InterPro" id="IPR044713">
    <property type="entry name" value="DNJA1/2-like"/>
</dbReference>
<evidence type="ECO:0000313" key="9">
    <source>
        <dbReference type="EMBL" id="GMM53334.1"/>
    </source>
</evidence>
<dbReference type="CDD" id="cd10747">
    <property type="entry name" value="DnaJ_C"/>
    <property type="match status" value="1"/>
</dbReference>
<evidence type="ECO:0000313" key="10">
    <source>
        <dbReference type="Proteomes" id="UP001362899"/>
    </source>
</evidence>
<dbReference type="Pfam" id="PF00684">
    <property type="entry name" value="DnaJ_CXXCXGXG"/>
    <property type="match status" value="1"/>
</dbReference>
<evidence type="ECO:0000259" key="7">
    <source>
        <dbReference type="PROSITE" id="PS50076"/>
    </source>
</evidence>
<dbReference type="Gene3D" id="2.10.230.10">
    <property type="entry name" value="Heat shock protein DnaJ, cysteine-rich domain"/>
    <property type="match status" value="1"/>
</dbReference>
<dbReference type="PROSITE" id="PS51188">
    <property type="entry name" value="ZF_CR"/>
    <property type="match status" value="1"/>
</dbReference>
<keyword evidence="2" id="KW-0677">Repeat</keyword>
<organism evidence="9 10">
    <name type="scientific">Starmerella bacillaris</name>
    <name type="common">Yeast</name>
    <name type="synonym">Candida zemplinina</name>
    <dbReference type="NCBI Taxonomy" id="1247836"/>
    <lineage>
        <taxon>Eukaryota</taxon>
        <taxon>Fungi</taxon>
        <taxon>Dikarya</taxon>
        <taxon>Ascomycota</taxon>
        <taxon>Saccharomycotina</taxon>
        <taxon>Dipodascomycetes</taxon>
        <taxon>Dipodascales</taxon>
        <taxon>Trichomonascaceae</taxon>
        <taxon>Starmerella</taxon>
    </lineage>
</organism>
<dbReference type="InterPro" id="IPR036410">
    <property type="entry name" value="HSP_DnaJ_Cys-rich_dom_sf"/>
</dbReference>
<dbReference type="GO" id="GO:0051082">
    <property type="term" value="F:unfolded protein binding"/>
    <property type="evidence" value="ECO:0007669"/>
    <property type="project" value="InterPro"/>
</dbReference>
<dbReference type="Gene3D" id="1.10.287.110">
    <property type="entry name" value="DnaJ domain"/>
    <property type="match status" value="1"/>
</dbReference>
<reference evidence="9 10" key="1">
    <citation type="journal article" date="2023" name="Elife">
        <title>Identification of key yeast species and microbe-microbe interactions impacting larval growth of Drosophila in the wild.</title>
        <authorList>
            <person name="Mure A."/>
            <person name="Sugiura Y."/>
            <person name="Maeda R."/>
            <person name="Honda K."/>
            <person name="Sakurai N."/>
            <person name="Takahashi Y."/>
            <person name="Watada M."/>
            <person name="Katoh T."/>
            <person name="Gotoh A."/>
            <person name="Gotoh Y."/>
            <person name="Taniguchi I."/>
            <person name="Nakamura K."/>
            <person name="Hayashi T."/>
            <person name="Katayama T."/>
            <person name="Uemura T."/>
            <person name="Hattori Y."/>
        </authorList>
    </citation>
    <scope>NUCLEOTIDE SEQUENCE [LARGE SCALE GENOMIC DNA]</scope>
    <source>
        <strain evidence="9 10">SB-73</strain>
    </source>
</reference>
<dbReference type="InterPro" id="IPR036869">
    <property type="entry name" value="J_dom_sf"/>
</dbReference>
<proteinExistence type="predicted"/>
<sequence>MELDYYAILGVDTDADAATIRDSYKKLALIYHPDKVAEAERYDAELQFKNICEAYETLGNEENRMLYDAGTQYGGFDWHDYYQQQDDSYSSHSRHYSFNTSTTFTAYQPEIKTNRTPNTEINIGVSLEEVYKGKRLQLKTIRQVICRKCCGTGARSGARKRKCQECRGRGEYKQRIQISPGVFRREMLPCECCDGSGMMYLKTSLCRRCSGTKLQALESLVDICVPKGVKNNHRIIVEGHSDEQIDKMTGDLVITVSVKSHEIFTRGGNDLYAESKISLKDALIGFTKILINHLDGHPVKIEVPRGCILKPGSVVKVPNEGLPLEQSFGKVNGDLYILLHIEFPEKLSPIALKEIASALEPVKAKSALSSKEKSNDETCPPLKFEILSEQDLPNVNEYDNNETDPIDYSFDEFR</sequence>
<dbReference type="Pfam" id="PF01556">
    <property type="entry name" value="DnaJ_C"/>
    <property type="match status" value="1"/>
</dbReference>
<evidence type="ECO:0000256" key="2">
    <source>
        <dbReference type="ARBA" id="ARBA00022737"/>
    </source>
</evidence>
<feature type="region of interest" description="Disordered" evidence="6">
    <location>
        <begin position="393"/>
        <end position="414"/>
    </location>
</feature>
<dbReference type="Pfam" id="PF00226">
    <property type="entry name" value="DnaJ"/>
    <property type="match status" value="1"/>
</dbReference>
<keyword evidence="4 5" id="KW-0862">Zinc</keyword>
<dbReference type="GO" id="GO:0008270">
    <property type="term" value="F:zinc ion binding"/>
    <property type="evidence" value="ECO:0007669"/>
    <property type="project" value="UniProtKB-KW"/>
</dbReference>
<evidence type="ECO:0000256" key="6">
    <source>
        <dbReference type="SAM" id="MobiDB-lite"/>
    </source>
</evidence>
<feature type="domain" description="CR-type" evidence="8">
    <location>
        <begin position="133"/>
        <end position="218"/>
    </location>
</feature>
<dbReference type="InterPro" id="IPR018253">
    <property type="entry name" value="DnaJ_domain_CS"/>
</dbReference>
<dbReference type="SMART" id="SM00271">
    <property type="entry name" value="DnaJ"/>
    <property type="match status" value="1"/>
</dbReference>
<gene>
    <name evidence="9" type="ORF">DASB73_042970</name>
</gene>
<evidence type="ECO:0000256" key="5">
    <source>
        <dbReference type="PROSITE-ProRule" id="PRU00546"/>
    </source>
</evidence>
<protein>
    <submittedName>
        <fullName evidence="9">Xdj1 protein</fullName>
    </submittedName>
</protein>
<dbReference type="CDD" id="cd10719">
    <property type="entry name" value="DnaJ_zf"/>
    <property type="match status" value="1"/>
</dbReference>
<evidence type="ECO:0000259" key="8">
    <source>
        <dbReference type="PROSITE" id="PS51188"/>
    </source>
</evidence>
<dbReference type="SUPFAM" id="SSF57938">
    <property type="entry name" value="DnaJ/Hsp40 cysteine-rich domain"/>
    <property type="match status" value="1"/>
</dbReference>
<dbReference type="GO" id="GO:0030544">
    <property type="term" value="F:Hsp70 protein binding"/>
    <property type="evidence" value="ECO:0007669"/>
    <property type="project" value="InterPro"/>
</dbReference>
<evidence type="ECO:0000256" key="3">
    <source>
        <dbReference type="ARBA" id="ARBA00022771"/>
    </source>
</evidence>
<dbReference type="PROSITE" id="PS50076">
    <property type="entry name" value="DNAJ_2"/>
    <property type="match status" value="1"/>
</dbReference>
<dbReference type="Gene3D" id="2.60.260.20">
    <property type="entry name" value="Urease metallochaperone UreE, N-terminal domain"/>
    <property type="match status" value="2"/>
</dbReference>
<keyword evidence="1 5" id="KW-0479">Metal-binding</keyword>
<dbReference type="InterPro" id="IPR002939">
    <property type="entry name" value="DnaJ_C"/>
</dbReference>
<dbReference type="AlphaFoldDB" id="A0AAV5RP41"/>
<feature type="domain" description="J" evidence="7">
    <location>
        <begin position="4"/>
        <end position="71"/>
    </location>
</feature>
<evidence type="ECO:0000256" key="1">
    <source>
        <dbReference type="ARBA" id="ARBA00022723"/>
    </source>
</evidence>
<dbReference type="InterPro" id="IPR001305">
    <property type="entry name" value="HSP_DnaJ_Cys-rich_dom"/>
</dbReference>
<keyword evidence="10" id="KW-1185">Reference proteome</keyword>
<keyword evidence="3 5" id="KW-0863">Zinc-finger</keyword>
<dbReference type="CDD" id="cd06257">
    <property type="entry name" value="DnaJ"/>
    <property type="match status" value="1"/>
</dbReference>
<evidence type="ECO:0000256" key="4">
    <source>
        <dbReference type="ARBA" id="ARBA00022833"/>
    </source>
</evidence>
<dbReference type="FunFam" id="2.60.260.20:FF:000013">
    <property type="entry name" value="DnaJ subfamily B member 11"/>
    <property type="match status" value="1"/>
</dbReference>
<dbReference type="SUPFAM" id="SSF49493">
    <property type="entry name" value="HSP40/DnaJ peptide-binding domain"/>
    <property type="match status" value="2"/>
</dbReference>
<dbReference type="SUPFAM" id="SSF46565">
    <property type="entry name" value="Chaperone J-domain"/>
    <property type="match status" value="1"/>
</dbReference>